<dbReference type="InterPro" id="IPR026960">
    <property type="entry name" value="RVT-Znf"/>
</dbReference>
<dbReference type="Pfam" id="PF13966">
    <property type="entry name" value="zf-RVT"/>
    <property type="match status" value="1"/>
</dbReference>
<accession>A0AAW0J292</accession>
<evidence type="ECO:0000259" key="1">
    <source>
        <dbReference type="Pfam" id="PF13966"/>
    </source>
</evidence>
<evidence type="ECO:0000313" key="3">
    <source>
        <dbReference type="Proteomes" id="UP000237347"/>
    </source>
</evidence>
<organism evidence="2 3">
    <name type="scientific">Quercus suber</name>
    <name type="common">Cork oak</name>
    <dbReference type="NCBI Taxonomy" id="58331"/>
    <lineage>
        <taxon>Eukaryota</taxon>
        <taxon>Viridiplantae</taxon>
        <taxon>Streptophyta</taxon>
        <taxon>Embryophyta</taxon>
        <taxon>Tracheophyta</taxon>
        <taxon>Spermatophyta</taxon>
        <taxon>Magnoliopsida</taxon>
        <taxon>eudicotyledons</taxon>
        <taxon>Gunneridae</taxon>
        <taxon>Pentapetalae</taxon>
        <taxon>rosids</taxon>
        <taxon>fabids</taxon>
        <taxon>Fagales</taxon>
        <taxon>Fagaceae</taxon>
        <taxon>Quercus</taxon>
    </lineage>
</organism>
<protein>
    <submittedName>
        <fullName evidence="2">Ribonuclease h protein</fullName>
    </submittedName>
</protein>
<feature type="domain" description="Reverse transcriptase zinc-binding" evidence="1">
    <location>
        <begin position="223"/>
        <end position="311"/>
    </location>
</feature>
<dbReference type="PANTHER" id="PTHR35218">
    <property type="entry name" value="RNASE H DOMAIN-CONTAINING PROTEIN"/>
    <property type="match status" value="1"/>
</dbReference>
<sequence>MDMLIWNCRGALKPTFCNIIADLARTHSPAIMILIETKVCGDRAKMIVDKLPFDGAIFANTIGLSGGLWLLWDSSQVAVVELSSTEQEIHVVCTLAHALQRDVFFGKICLRLPGFTPCPGWWQGESVFKKGSKWIVGKESNLSLWYDKWLDKGALRSLIEGPLNRGEEHIKLKEVVNFSGWDWQSCSFTLPDKLRMEVKATPISFTAQNFEQITWSSSPSGKFELKDAYKIAKMEETGNSPGRFNGDWIWKVPTIPKILCFIWQCFYNSIPVRAVLASRGMEVPISCLLCDDGTENVIHVLRDCGSARSFWDSFPPPFPTAVFYRTNLIDWLRLNCGSTKSCVSTNLNWGTVFSFGIWSLWLRRNGVLFRGERPNRNVREEVISKATEFAYVGINGKKT</sequence>
<evidence type="ECO:0000313" key="2">
    <source>
        <dbReference type="EMBL" id="KAK7820409.1"/>
    </source>
</evidence>
<proteinExistence type="predicted"/>
<reference evidence="2 3" key="1">
    <citation type="journal article" date="2018" name="Sci. Data">
        <title>The draft genome sequence of cork oak.</title>
        <authorList>
            <person name="Ramos A.M."/>
            <person name="Usie A."/>
            <person name="Barbosa P."/>
            <person name="Barros P.M."/>
            <person name="Capote T."/>
            <person name="Chaves I."/>
            <person name="Simoes F."/>
            <person name="Abreu I."/>
            <person name="Carrasquinho I."/>
            <person name="Faro C."/>
            <person name="Guimaraes J.B."/>
            <person name="Mendonca D."/>
            <person name="Nobrega F."/>
            <person name="Rodrigues L."/>
            <person name="Saibo N.J.M."/>
            <person name="Varela M.C."/>
            <person name="Egas C."/>
            <person name="Matos J."/>
            <person name="Miguel C.M."/>
            <person name="Oliveira M.M."/>
            <person name="Ricardo C.P."/>
            <person name="Goncalves S."/>
        </authorList>
    </citation>
    <scope>NUCLEOTIDE SEQUENCE [LARGE SCALE GENOMIC DNA]</scope>
    <source>
        <strain evidence="3">cv. HL8</strain>
    </source>
</reference>
<comment type="caution">
    <text evidence="2">The sequence shown here is derived from an EMBL/GenBank/DDBJ whole genome shotgun (WGS) entry which is preliminary data.</text>
</comment>
<gene>
    <name evidence="2" type="ORF">CFP56_038933</name>
</gene>
<dbReference type="AlphaFoldDB" id="A0AAW0J292"/>
<keyword evidence="3" id="KW-1185">Reference proteome</keyword>
<name>A0AAW0J292_QUESU</name>
<dbReference type="EMBL" id="PKMF04000741">
    <property type="protein sequence ID" value="KAK7820409.1"/>
    <property type="molecule type" value="Genomic_DNA"/>
</dbReference>
<dbReference type="Proteomes" id="UP000237347">
    <property type="component" value="Unassembled WGS sequence"/>
</dbReference>
<dbReference type="PANTHER" id="PTHR35218:SF9">
    <property type="entry name" value="ENDONUCLEASE_EXONUCLEASE_PHOSPHATASE DOMAIN-CONTAINING PROTEIN"/>
    <property type="match status" value="1"/>
</dbReference>